<dbReference type="Pfam" id="PF00583">
    <property type="entry name" value="Acetyltransf_1"/>
    <property type="match status" value="1"/>
</dbReference>
<dbReference type="PROSITE" id="PS51186">
    <property type="entry name" value="GNAT"/>
    <property type="match status" value="1"/>
</dbReference>
<comment type="caution">
    <text evidence="2">The sequence shown here is derived from an EMBL/GenBank/DDBJ whole genome shotgun (WGS) entry which is preliminary data.</text>
</comment>
<dbReference type="CDD" id="cd04301">
    <property type="entry name" value="NAT_SF"/>
    <property type="match status" value="1"/>
</dbReference>
<reference evidence="2 3" key="1">
    <citation type="journal article" date="2016" name="Nat. Commun.">
        <title>Thousands of microbial genomes shed light on interconnected biogeochemical processes in an aquifer system.</title>
        <authorList>
            <person name="Anantharaman K."/>
            <person name="Brown C.T."/>
            <person name="Hug L.A."/>
            <person name="Sharon I."/>
            <person name="Castelle C.J."/>
            <person name="Probst A.J."/>
            <person name="Thomas B.C."/>
            <person name="Singh A."/>
            <person name="Wilkins M.J."/>
            <person name="Karaoz U."/>
            <person name="Brodie E.L."/>
            <person name="Williams K.H."/>
            <person name="Hubbard S.S."/>
            <person name="Banfield J.F."/>
        </authorList>
    </citation>
    <scope>NUCLEOTIDE SEQUENCE [LARGE SCALE GENOMIC DNA]</scope>
</reference>
<organism evidence="2 3">
    <name type="scientific">Candidatus Roizmanbacteria bacterium RIFCSPLOWO2_02_FULL_36_11</name>
    <dbReference type="NCBI Taxonomy" id="1802071"/>
    <lineage>
        <taxon>Bacteria</taxon>
        <taxon>Candidatus Roizmaniibacteriota</taxon>
    </lineage>
</organism>
<dbReference type="InterPro" id="IPR000182">
    <property type="entry name" value="GNAT_dom"/>
</dbReference>
<proteinExistence type="predicted"/>
<dbReference type="EMBL" id="MGAV01000021">
    <property type="protein sequence ID" value="OGK53255.1"/>
    <property type="molecule type" value="Genomic_DNA"/>
</dbReference>
<name>A0A1F7JCF8_9BACT</name>
<gene>
    <name evidence="2" type="ORF">A3H78_03035</name>
</gene>
<evidence type="ECO:0000313" key="2">
    <source>
        <dbReference type="EMBL" id="OGK53255.1"/>
    </source>
</evidence>
<sequence length="141" mass="16794">MLIREAKEKQDFLSCFSVIKKLRPNLHQSAFYKQISVQSKQGYRIIYIQDKKKVVAMAGFRSMQNLAWGKFIYIDDLITLDKYRSKGYGQKLFEWILKHAIKNEFDQLHLDSGVMRYGAHRFYLRNKMIISSHHFALDLKK</sequence>
<dbReference type="GO" id="GO:0016747">
    <property type="term" value="F:acyltransferase activity, transferring groups other than amino-acyl groups"/>
    <property type="evidence" value="ECO:0007669"/>
    <property type="project" value="InterPro"/>
</dbReference>
<dbReference type="InterPro" id="IPR016181">
    <property type="entry name" value="Acyl_CoA_acyltransferase"/>
</dbReference>
<feature type="domain" description="N-acetyltransferase" evidence="1">
    <location>
        <begin position="1"/>
        <end position="141"/>
    </location>
</feature>
<dbReference type="AlphaFoldDB" id="A0A1F7JCF8"/>
<dbReference type="Proteomes" id="UP000177418">
    <property type="component" value="Unassembled WGS sequence"/>
</dbReference>
<evidence type="ECO:0000313" key="3">
    <source>
        <dbReference type="Proteomes" id="UP000177418"/>
    </source>
</evidence>
<accession>A0A1F7JCF8</accession>
<protein>
    <recommendedName>
        <fullName evidence="1">N-acetyltransferase domain-containing protein</fullName>
    </recommendedName>
</protein>
<dbReference type="SUPFAM" id="SSF55729">
    <property type="entry name" value="Acyl-CoA N-acyltransferases (Nat)"/>
    <property type="match status" value="1"/>
</dbReference>
<evidence type="ECO:0000259" key="1">
    <source>
        <dbReference type="PROSITE" id="PS51186"/>
    </source>
</evidence>
<dbReference type="Gene3D" id="3.40.630.30">
    <property type="match status" value="1"/>
</dbReference>